<sequence>MDGSDTDGLKQRRLDNVSFQGSETASSVVVETEVHLKKAVGLLSGVSLIVGTIIGSVGLSLVVWAGSGVLALLGSLCWSELGTLIQKSGGEWAYLMEANLPRANILGVVLVTVVYVLTNIGYLTAMTSQELLDSNAVAVCCIALIMIGISNIGTLVDFFSFTAWLFYGSTAGALLYMRYTKRDVKRIIKIPIVIPIIFLLCAIYLVVAPIVEDPQIQFLYAAIFVVGGLIFYFPLVHFKLIKIDAITTYFQLFMEVSPSHRAPES</sequence>
<dbReference type="PANTHER" id="PTHR11785:SF512">
    <property type="entry name" value="SOBREMESA, ISOFORM B"/>
    <property type="match status" value="1"/>
</dbReference>
<name>A0ABY7ES69_MYAAR</name>
<dbReference type="EMBL" id="CP111019">
    <property type="protein sequence ID" value="WAR11987.1"/>
    <property type="molecule type" value="Genomic_DNA"/>
</dbReference>
<keyword evidence="1" id="KW-0812">Transmembrane</keyword>
<feature type="transmembrane region" description="Helical" evidence="1">
    <location>
        <begin position="135"/>
        <end position="152"/>
    </location>
</feature>
<feature type="transmembrane region" description="Helical" evidence="1">
    <location>
        <begin position="217"/>
        <end position="236"/>
    </location>
</feature>
<feature type="transmembrane region" description="Helical" evidence="1">
    <location>
        <begin position="42"/>
        <end position="66"/>
    </location>
</feature>
<feature type="transmembrane region" description="Helical" evidence="1">
    <location>
        <begin position="188"/>
        <end position="211"/>
    </location>
</feature>
<feature type="transmembrane region" description="Helical" evidence="1">
    <location>
        <begin position="103"/>
        <end position="123"/>
    </location>
</feature>
<keyword evidence="1" id="KW-0472">Membrane</keyword>
<gene>
    <name evidence="2" type="ORF">MAR_026167</name>
</gene>
<feature type="transmembrane region" description="Helical" evidence="1">
    <location>
        <begin position="158"/>
        <end position="176"/>
    </location>
</feature>
<organism evidence="2 3">
    <name type="scientific">Mya arenaria</name>
    <name type="common">Soft-shell clam</name>
    <dbReference type="NCBI Taxonomy" id="6604"/>
    <lineage>
        <taxon>Eukaryota</taxon>
        <taxon>Metazoa</taxon>
        <taxon>Spiralia</taxon>
        <taxon>Lophotrochozoa</taxon>
        <taxon>Mollusca</taxon>
        <taxon>Bivalvia</taxon>
        <taxon>Autobranchia</taxon>
        <taxon>Heteroconchia</taxon>
        <taxon>Euheterodonta</taxon>
        <taxon>Imparidentia</taxon>
        <taxon>Neoheterodontei</taxon>
        <taxon>Myida</taxon>
        <taxon>Myoidea</taxon>
        <taxon>Myidae</taxon>
        <taxon>Mya</taxon>
    </lineage>
</organism>
<reference evidence="2" key="1">
    <citation type="submission" date="2022-11" db="EMBL/GenBank/DDBJ databases">
        <title>Centuries of genome instability and evolution in soft-shell clam transmissible cancer (bioRxiv).</title>
        <authorList>
            <person name="Hart S.F.M."/>
            <person name="Yonemitsu M.A."/>
            <person name="Giersch R.M."/>
            <person name="Beal B.F."/>
            <person name="Arriagada G."/>
            <person name="Davis B.W."/>
            <person name="Ostrander E.A."/>
            <person name="Goff S.P."/>
            <person name="Metzger M.J."/>
        </authorList>
    </citation>
    <scope>NUCLEOTIDE SEQUENCE</scope>
    <source>
        <strain evidence="2">MELC-2E11</strain>
        <tissue evidence="2">Siphon/mantle</tissue>
    </source>
</reference>
<dbReference type="Proteomes" id="UP001164746">
    <property type="component" value="Chromosome 8"/>
</dbReference>
<evidence type="ECO:0000313" key="3">
    <source>
        <dbReference type="Proteomes" id="UP001164746"/>
    </source>
</evidence>
<keyword evidence="1" id="KW-1133">Transmembrane helix</keyword>
<protein>
    <submittedName>
        <fullName evidence="2">BAT1-like protein</fullName>
    </submittedName>
</protein>
<proteinExistence type="predicted"/>
<dbReference type="Gene3D" id="1.20.1740.10">
    <property type="entry name" value="Amino acid/polyamine transporter I"/>
    <property type="match status" value="2"/>
</dbReference>
<evidence type="ECO:0000256" key="1">
    <source>
        <dbReference type="SAM" id="Phobius"/>
    </source>
</evidence>
<keyword evidence="3" id="KW-1185">Reference proteome</keyword>
<evidence type="ECO:0000313" key="2">
    <source>
        <dbReference type="EMBL" id="WAR11987.1"/>
    </source>
</evidence>
<dbReference type="InterPro" id="IPR050598">
    <property type="entry name" value="AminoAcid_Transporter"/>
</dbReference>
<dbReference type="PANTHER" id="PTHR11785">
    <property type="entry name" value="AMINO ACID TRANSPORTER"/>
    <property type="match status" value="1"/>
</dbReference>
<accession>A0ABY7ES69</accession>